<evidence type="ECO:0000259" key="10">
    <source>
        <dbReference type="PROSITE" id="PS50125"/>
    </source>
</evidence>
<comment type="subcellular location">
    <subcellularLocation>
        <location evidence="1">Cytoplasm</location>
    </subcellularLocation>
</comment>
<keyword evidence="6" id="KW-0456">Lyase</keyword>
<keyword evidence="12" id="KW-1185">Reference proteome</keyword>
<dbReference type="Gene3D" id="6.10.250.780">
    <property type="match status" value="1"/>
</dbReference>
<feature type="transmembrane region" description="Helical" evidence="9">
    <location>
        <begin position="1043"/>
        <end position="1064"/>
    </location>
</feature>
<dbReference type="CDD" id="cd07302">
    <property type="entry name" value="CHD"/>
    <property type="match status" value="1"/>
</dbReference>
<dbReference type="GO" id="GO:0070482">
    <property type="term" value="P:response to oxygen levels"/>
    <property type="evidence" value="ECO:0007669"/>
    <property type="project" value="TreeGrafter"/>
</dbReference>
<dbReference type="Gene3D" id="3.30.450.260">
    <property type="entry name" value="Haem NO binding associated domain"/>
    <property type="match status" value="1"/>
</dbReference>
<dbReference type="InterPro" id="IPR011645">
    <property type="entry name" value="HNOB_dom_associated"/>
</dbReference>
<dbReference type="GO" id="GO:0019934">
    <property type="term" value="P:cGMP-mediated signaling"/>
    <property type="evidence" value="ECO:0007669"/>
    <property type="project" value="TreeGrafter"/>
</dbReference>
<evidence type="ECO:0000256" key="2">
    <source>
        <dbReference type="ARBA" id="ARBA00012202"/>
    </source>
</evidence>
<keyword evidence="9" id="KW-1133">Transmembrane helix</keyword>
<feature type="region of interest" description="Disordered" evidence="8">
    <location>
        <begin position="415"/>
        <end position="434"/>
    </location>
</feature>
<keyword evidence="3" id="KW-0963">Cytoplasm</keyword>
<evidence type="ECO:0000256" key="6">
    <source>
        <dbReference type="ARBA" id="ARBA00023239"/>
    </source>
</evidence>
<dbReference type="InterPro" id="IPR038158">
    <property type="entry name" value="H-NOX_domain_sf"/>
</dbReference>
<evidence type="ECO:0000256" key="8">
    <source>
        <dbReference type="SAM" id="MobiDB-lite"/>
    </source>
</evidence>
<protein>
    <recommendedName>
        <fullName evidence="2">guanylate cyclase</fullName>
        <ecNumber evidence="2">4.6.1.2</ecNumber>
    </recommendedName>
</protein>
<evidence type="ECO:0000256" key="1">
    <source>
        <dbReference type="ARBA" id="ARBA00004496"/>
    </source>
</evidence>
<dbReference type="GO" id="GO:0020037">
    <property type="term" value="F:heme binding"/>
    <property type="evidence" value="ECO:0007669"/>
    <property type="project" value="InterPro"/>
</dbReference>
<feature type="compositionally biased region" description="Low complexity" evidence="8">
    <location>
        <begin position="423"/>
        <end position="434"/>
    </location>
</feature>
<evidence type="ECO:0000256" key="3">
    <source>
        <dbReference type="ARBA" id="ARBA00022490"/>
    </source>
</evidence>
<dbReference type="Gene3D" id="3.30.70.1230">
    <property type="entry name" value="Nucleotide cyclase"/>
    <property type="match status" value="1"/>
</dbReference>
<dbReference type="InterPro" id="IPR007858">
    <property type="entry name" value="Dpy-30_motif"/>
</dbReference>
<sequence length="1210" mass="139677">MYGLIVIGIQNYVESIYGEDVWFRIVEKSNIGLLTFQTHNTYSDTVPERLFLAFSHETGESIENVTYQTGLSFATFISDYGYENLLRVQGRDFISFLHNLDNLHEYLRLSYPDIQPPSFSIINTTNDCIRLKYSSKRNGYIHYVRGQLITLAKRLYNLDIKVILISTKIINNIYQTIYDIYTLNGKRWIDPQNYYIQKPLDSWGDTISSNVFFDIFAFSLLITNQMKIKRASTSFRKLDSSLEGSDFNEKFLLFRPFIKSNLEEVKKIFQTNQTYQEELYEKLINYLSILINKSINDLYFENGQYFIQFLIDSGYITLLKVMGKDFIDFLNNLNEIHKQIKYIYPYIKSPLFTIIKIENDHLLYLLYCTKRKYFTNFVKGQLIHVAKLIYNLNIQVELIHQKNCNLVTLSSSSPPSSSPPLLPSSSTPPLSSSSSSMFIESYFKIYCFNGRLQMKEFLPNIKSLCISNDILQSNINSNELHSLLPFYIIINQNLIIMKVGEAIQRICDNLIGCSFKELFIIRYPVINCTFEQIKLHMHNTFELVLIKNLCLNKNNDRSMSGRAECKFRGEMRFVEQWDMLLFLGAPSIRDIRHLNEHGLYICDLNMFDRSRDVIICGDQISNELVKLFQMQRKKSEELEKSMKHLDKMRKLTDRLLYQCIPKAVARKLRDGTPANETIETYDSVSICFTKVFNFCAKCMNTSVDQIVDLLNKMYTLFDDLTEASNVYKVETVGDSYMLVSGAPNKTRFHSAHITEMALNILKVTHESLAWPKSNDSKDTTGNEDEKEVLKLFIGCHTGPIVAGIVGHKTPRYCLFGDTVNTASRMMSSGVPDRIHVSQMFAAHLSEFPYILEYRGEIDVKGKGKMRTYFVNGRCNEFTLSNNIYGNQLDFNEILEKDVENVELDDSTISHNTSIDAIDEFIEKDHEISSESSTGIDIEEILGHKNKQNAKYNINLNKHDNMMISKLTDSVDVVSCNNNNNNNNSNQVIIPIDHKEKELLSSNAPLLSATNQNDTIHHHHHHTTTTTTTATTTTTTNTTTNHGLPLLLLILLLIMILIIVIIILLNETNCNLIHYQHQTQKLNELPCCSLQFSSLYKKDVKFALNNKEIISYDYESSDDNYNSNDKVNEKCQTMVFEGINHKIEYSTKQQQQHTQKQLPVNFNNITSVEQKHNEPLTLGLTELAIVKPNEPIEYLGSWLKRYTSMEQEEDF</sequence>
<dbReference type="InterPro" id="IPR024096">
    <property type="entry name" value="NO_sig/Golgi_transp_ligand-bd"/>
</dbReference>
<evidence type="ECO:0000313" key="12">
    <source>
        <dbReference type="Proteomes" id="UP000290809"/>
    </source>
</evidence>
<dbReference type="Gene3D" id="3.90.1520.10">
    <property type="entry name" value="H-NOX domain"/>
    <property type="match status" value="2"/>
</dbReference>
<dbReference type="Pfam" id="PF05186">
    <property type="entry name" value="Dpy-30"/>
    <property type="match status" value="1"/>
</dbReference>
<evidence type="ECO:0000256" key="4">
    <source>
        <dbReference type="ARBA" id="ARBA00022741"/>
    </source>
</evidence>
<gene>
    <name evidence="11" type="ORF">DC041_0009601</name>
</gene>
<dbReference type="Pfam" id="PF07701">
    <property type="entry name" value="HNOBA"/>
    <property type="match status" value="1"/>
</dbReference>
<keyword evidence="5" id="KW-0342">GTP-binding</keyword>
<dbReference type="InterPro" id="IPR029787">
    <property type="entry name" value="Nucleotide_cyclase"/>
</dbReference>
<dbReference type="EMBL" id="QMKO01001605">
    <property type="protein sequence ID" value="RTG88155.1"/>
    <property type="molecule type" value="Genomic_DNA"/>
</dbReference>
<dbReference type="SUPFAM" id="SSF111126">
    <property type="entry name" value="Ligand-binding domain in the NO signalling and Golgi transport"/>
    <property type="match status" value="2"/>
</dbReference>
<evidence type="ECO:0000256" key="5">
    <source>
        <dbReference type="ARBA" id="ARBA00023134"/>
    </source>
</evidence>
<evidence type="ECO:0000256" key="9">
    <source>
        <dbReference type="SAM" id="Phobius"/>
    </source>
</evidence>
<dbReference type="STRING" id="6184.A0A430QKD3"/>
<dbReference type="CDD" id="cd22966">
    <property type="entry name" value="DD_DYDC-like"/>
    <property type="match status" value="1"/>
</dbReference>
<feature type="compositionally biased region" description="Low complexity" evidence="8">
    <location>
        <begin position="1023"/>
        <end position="1035"/>
    </location>
</feature>
<accession>A0A430QKD3</accession>
<evidence type="ECO:0000256" key="7">
    <source>
        <dbReference type="ARBA" id="ARBA00023293"/>
    </source>
</evidence>
<keyword evidence="9" id="KW-0812">Transmembrane</keyword>
<feature type="domain" description="Guanylate cyclase" evidence="10">
    <location>
        <begin position="685"/>
        <end position="826"/>
    </location>
</feature>
<dbReference type="PANTHER" id="PTHR45655">
    <property type="entry name" value="GUANYLATE CYCLASE SOLUBLE SUBUNIT BETA-2"/>
    <property type="match status" value="1"/>
</dbReference>
<dbReference type="PROSITE" id="PS50125">
    <property type="entry name" value="GUANYLATE_CYCLASE_2"/>
    <property type="match status" value="1"/>
</dbReference>
<name>A0A430QKD3_SCHBO</name>
<dbReference type="InterPro" id="IPR001054">
    <property type="entry name" value="A/G_cyclase"/>
</dbReference>
<keyword evidence="7" id="KW-0141">cGMP biosynthesis</keyword>
<dbReference type="Proteomes" id="UP000290809">
    <property type="component" value="Unassembled WGS sequence"/>
</dbReference>
<dbReference type="InterPro" id="IPR049630">
    <property type="entry name" value="DYDC-like_DD"/>
</dbReference>
<keyword evidence="9" id="KW-0472">Membrane</keyword>
<dbReference type="GO" id="GO:0005525">
    <property type="term" value="F:GTP binding"/>
    <property type="evidence" value="ECO:0007669"/>
    <property type="project" value="UniProtKB-KW"/>
</dbReference>
<dbReference type="InterPro" id="IPR042463">
    <property type="entry name" value="HNOB_dom_associated_sf"/>
</dbReference>
<dbReference type="EC" id="4.6.1.2" evidence="2"/>
<dbReference type="SUPFAM" id="SSF55073">
    <property type="entry name" value="Nucleotide cyclase"/>
    <property type="match status" value="1"/>
</dbReference>
<evidence type="ECO:0000313" key="11">
    <source>
        <dbReference type="EMBL" id="RTG88155.1"/>
    </source>
</evidence>
<feature type="region of interest" description="Disordered" evidence="8">
    <location>
        <begin position="1016"/>
        <end position="1035"/>
    </location>
</feature>
<dbReference type="PANTHER" id="PTHR45655:SF13">
    <property type="entry name" value="SOLUBLE GUANYLATE CYCLASE GCY-32-RELATED"/>
    <property type="match status" value="1"/>
</dbReference>
<dbReference type="GO" id="GO:0004383">
    <property type="term" value="F:guanylate cyclase activity"/>
    <property type="evidence" value="ECO:0007669"/>
    <property type="project" value="UniProtKB-EC"/>
</dbReference>
<keyword evidence="4" id="KW-0547">Nucleotide-binding</keyword>
<organism evidence="11 12">
    <name type="scientific">Schistosoma bovis</name>
    <name type="common">Blood fluke</name>
    <dbReference type="NCBI Taxonomy" id="6184"/>
    <lineage>
        <taxon>Eukaryota</taxon>
        <taxon>Metazoa</taxon>
        <taxon>Spiralia</taxon>
        <taxon>Lophotrochozoa</taxon>
        <taxon>Platyhelminthes</taxon>
        <taxon>Trematoda</taxon>
        <taxon>Digenea</taxon>
        <taxon>Strigeidida</taxon>
        <taxon>Schistosomatoidea</taxon>
        <taxon>Schistosomatidae</taxon>
        <taxon>Schistosoma</taxon>
    </lineage>
</organism>
<dbReference type="Pfam" id="PF07700">
    <property type="entry name" value="HNOB"/>
    <property type="match status" value="2"/>
</dbReference>
<proteinExistence type="predicted"/>
<dbReference type="Pfam" id="PF00211">
    <property type="entry name" value="Guanylate_cyc"/>
    <property type="match status" value="1"/>
</dbReference>
<dbReference type="InterPro" id="IPR011644">
    <property type="entry name" value="Heme_NO-bd"/>
</dbReference>
<dbReference type="GO" id="GO:0008074">
    <property type="term" value="C:guanylate cyclase complex, soluble"/>
    <property type="evidence" value="ECO:0007669"/>
    <property type="project" value="TreeGrafter"/>
</dbReference>
<dbReference type="SMART" id="SM00044">
    <property type="entry name" value="CYCc"/>
    <property type="match status" value="1"/>
</dbReference>
<comment type="caution">
    <text evidence="11">The sequence shown here is derived from an EMBL/GenBank/DDBJ whole genome shotgun (WGS) entry which is preliminary data.</text>
</comment>
<dbReference type="AlphaFoldDB" id="A0A430QKD3"/>
<reference evidence="11 12" key="1">
    <citation type="journal article" date="2019" name="PLoS Pathog.">
        <title>Genome sequence of the bovine parasite Schistosoma bovis Tanzania.</title>
        <authorList>
            <person name="Oey H."/>
            <person name="Zakrzewski M."/>
            <person name="Gobert G."/>
            <person name="Gravermann K."/>
            <person name="Stoye J."/>
            <person name="Jones M."/>
            <person name="Mcmanus D."/>
            <person name="Krause L."/>
        </authorList>
    </citation>
    <scope>NUCLEOTIDE SEQUENCE [LARGE SCALE GENOMIC DNA]</scope>
    <source>
        <strain evidence="11 12">TAN1997</strain>
    </source>
</reference>